<feature type="transmembrane region" description="Helical" evidence="1">
    <location>
        <begin position="20"/>
        <end position="37"/>
    </location>
</feature>
<dbReference type="RefSeq" id="WP_248652435.1">
    <property type="nucleotide sequence ID" value="NZ_CP096660.1"/>
</dbReference>
<keyword evidence="1" id="KW-0812">Transmembrane</keyword>
<proteinExistence type="predicted"/>
<protein>
    <submittedName>
        <fullName evidence="2">Uncharacterized protein</fullName>
    </submittedName>
</protein>
<dbReference type="KEGG" id="halx:M0R89_19775"/>
<dbReference type="AlphaFoldDB" id="A0A8U0HZ13"/>
<evidence type="ECO:0000313" key="3">
    <source>
        <dbReference type="Proteomes" id="UP000830729"/>
    </source>
</evidence>
<dbReference type="GeneID" id="72187488"/>
<dbReference type="EMBL" id="CP096660">
    <property type="protein sequence ID" value="UPV76402.1"/>
    <property type="molecule type" value="Genomic_DNA"/>
</dbReference>
<sequence>MRRLANRRWSVRRLAHWRTWTNAGTVVFSGWLLAVIAEVQPPGVPASLFSLGMPISVGFFLVGFALLAWRQAAESE</sequence>
<reference evidence="2 3" key="1">
    <citation type="submission" date="2022-04" db="EMBL/GenBank/DDBJ databases">
        <title>Diverse halophilic archaea isolated from saline environments.</title>
        <authorList>
            <person name="Cui H.-L."/>
        </authorList>
    </citation>
    <scope>NUCLEOTIDE SEQUENCE [LARGE SCALE GENOMIC DNA]</scope>
    <source>
        <strain evidence="2 3">XZYJT49</strain>
        <plasmid evidence="2 3">unnamed1</plasmid>
    </source>
</reference>
<geneLocation type="plasmid" evidence="2 3">
    <name>unnamed1</name>
</geneLocation>
<keyword evidence="1" id="KW-1133">Transmembrane helix</keyword>
<keyword evidence="3" id="KW-1185">Reference proteome</keyword>
<organism evidence="2 3">
    <name type="scientific">Halorussus limi</name>
    <dbReference type="NCBI Taxonomy" id="2938695"/>
    <lineage>
        <taxon>Archaea</taxon>
        <taxon>Methanobacteriati</taxon>
        <taxon>Methanobacteriota</taxon>
        <taxon>Stenosarchaea group</taxon>
        <taxon>Halobacteria</taxon>
        <taxon>Halobacteriales</taxon>
        <taxon>Haladaptataceae</taxon>
        <taxon>Halorussus</taxon>
    </lineage>
</organism>
<dbReference type="Proteomes" id="UP000830729">
    <property type="component" value="Plasmid unnamed1"/>
</dbReference>
<feature type="transmembrane region" description="Helical" evidence="1">
    <location>
        <begin position="49"/>
        <end position="69"/>
    </location>
</feature>
<gene>
    <name evidence="2" type="ORF">M0R89_19775</name>
</gene>
<accession>A0A8U0HZ13</accession>
<evidence type="ECO:0000256" key="1">
    <source>
        <dbReference type="SAM" id="Phobius"/>
    </source>
</evidence>
<keyword evidence="1" id="KW-0472">Membrane</keyword>
<name>A0A8U0HZ13_9EURY</name>
<keyword evidence="2" id="KW-0614">Plasmid</keyword>
<evidence type="ECO:0000313" key="2">
    <source>
        <dbReference type="EMBL" id="UPV76402.1"/>
    </source>
</evidence>